<gene>
    <name evidence="2" type="ORF">D934_09790</name>
</gene>
<name>A0A060H7E4_XYLFS</name>
<reference evidence="2 3" key="1">
    <citation type="submission" date="2013-08" db="EMBL/GenBank/DDBJ databases">
        <authorList>
            <person name="Stouthamer R."/>
            <person name="Nunney L."/>
        </authorList>
    </citation>
    <scope>NUCLEOTIDE SEQUENCE [LARGE SCALE GENOMIC DNA]</scope>
    <source>
        <strain evidence="3">ann-1</strain>
    </source>
</reference>
<organism evidence="2 3">
    <name type="scientific">Xylella fastidiosa subsp. sandyi Ann-1</name>
    <dbReference type="NCBI Taxonomy" id="155920"/>
    <lineage>
        <taxon>Bacteria</taxon>
        <taxon>Pseudomonadati</taxon>
        <taxon>Pseudomonadota</taxon>
        <taxon>Gammaproteobacteria</taxon>
        <taxon>Lysobacterales</taxon>
        <taxon>Lysobacteraceae</taxon>
        <taxon>Xylella</taxon>
    </lineage>
</organism>
<dbReference type="RefSeq" id="WP_024749115.1">
    <property type="nucleotide sequence ID" value="NZ_CP006696.1"/>
</dbReference>
<sequence length="840" mass="93629">MPATLKEFQETLCAGIVARFNQVRRLYEQLAGAPPEQWTQARCNDAVTVLCAPTGAGKTLIAVETIRRVSATGERVLWFWFAPFSGLVEQSRQVIAAQAPELDVFDLHSDRCWETVRSGGVFVVTWAAVAVRNTEGRRARTHGDSGMSLDVLLALAREEGVRIGCVVDEAHHTALSGHQARLFFQSVLAPDYALLMTATPRDADVMAFERATGYMVGQAAEWAMVSRFDAVQAGLLKYGVRMVRFIAQDGDAAQLIDFEHLALRQCAETHRMIKRLLADAGVALTPLMLVQVPDGRAAQDEARRFLTEQLHFNHEAVRVHTADEPDPALLSLANDPTVEVLIFKMAVALGFDAPRAFTLAALRGARDPAFGIQVIGRIVRKHALLQGRVTLPESLDYGYVFLSNAQSQEGLLDAGQQINTLTTQSPELGTQTVVTVIGEHSHVQVVRSGEPLSLLVSSQGVALDAVERTSQMAPDAVGNPLIEEGWEPWTRAAQGILEWVGAQPGHPRKDAAASTTSTVNALLCMGQGVLKYYRRREDAPAMLRSERLPDPPADFEAQLMDFIDFNDTVLASRFRVRERVMRVESVLFSGVQHSEEERQTDLWATLAPAAVAEKAEQIRLRLSEANDRELQLRLLEKFRQAIEQSGSEPPEDEELLLQQLELVLVRHPELLRFAYRRFRHAQVVDVAVPLPAELHSDMPLQRAQRGLYGVFPPGLNQDETVVAQQLDASPLVHWWHRNPVRRPESVALYRWDDGEGFYPDFVVAMTQRDAHGHIALLEVKGAHLWGEPREVEKAVAVHPEYGRVFIVGRQRGGRVFHHLRVLEHRLETDGVFTLDRLRHV</sequence>
<dbReference type="GO" id="GO:0016787">
    <property type="term" value="F:hydrolase activity"/>
    <property type="evidence" value="ECO:0007669"/>
    <property type="project" value="InterPro"/>
</dbReference>
<dbReference type="InterPro" id="IPR027417">
    <property type="entry name" value="P-loop_NTPase"/>
</dbReference>
<dbReference type="SUPFAM" id="SSF52540">
    <property type="entry name" value="P-loop containing nucleoside triphosphate hydrolases"/>
    <property type="match status" value="2"/>
</dbReference>
<dbReference type="EMBL" id="CP006696">
    <property type="protein sequence ID" value="AIC11478.1"/>
    <property type="molecule type" value="Genomic_DNA"/>
</dbReference>
<evidence type="ECO:0000313" key="2">
    <source>
        <dbReference type="EMBL" id="AIC11478.1"/>
    </source>
</evidence>
<dbReference type="InterPro" id="IPR014001">
    <property type="entry name" value="Helicase_ATP-bd"/>
</dbReference>
<dbReference type="GO" id="GO:0003677">
    <property type="term" value="F:DNA binding"/>
    <property type="evidence" value="ECO:0007669"/>
    <property type="project" value="InterPro"/>
</dbReference>
<dbReference type="Proteomes" id="UP000027215">
    <property type="component" value="Chromosome"/>
</dbReference>
<dbReference type="Gene3D" id="3.40.50.300">
    <property type="entry name" value="P-loop containing nucleotide triphosphate hydrolases"/>
    <property type="match status" value="1"/>
</dbReference>
<dbReference type="KEGG" id="xfs:D934_09790"/>
<proteinExistence type="predicted"/>
<dbReference type="PROSITE" id="PS51192">
    <property type="entry name" value="HELICASE_ATP_BIND_1"/>
    <property type="match status" value="1"/>
</dbReference>
<dbReference type="PATRIC" id="fig|155920.8.peg.2284"/>
<dbReference type="AlphaFoldDB" id="A0A060H7E4"/>
<evidence type="ECO:0000313" key="3">
    <source>
        <dbReference type="Proteomes" id="UP000027215"/>
    </source>
</evidence>
<accession>A0A060H7E4</accession>
<dbReference type="HOGENOM" id="CLU_317054_0_0_6"/>
<dbReference type="Pfam" id="PF04851">
    <property type="entry name" value="ResIII"/>
    <property type="match status" value="1"/>
</dbReference>
<dbReference type="REBASE" id="87637">
    <property type="entry name" value="XfaAnn1ORF9795P"/>
</dbReference>
<dbReference type="GO" id="GO:0005524">
    <property type="term" value="F:ATP binding"/>
    <property type="evidence" value="ECO:0007669"/>
    <property type="project" value="InterPro"/>
</dbReference>
<feature type="domain" description="Helicase ATP-binding" evidence="1">
    <location>
        <begin position="39"/>
        <end position="218"/>
    </location>
</feature>
<evidence type="ECO:0000259" key="1">
    <source>
        <dbReference type="PROSITE" id="PS51192"/>
    </source>
</evidence>
<dbReference type="InterPro" id="IPR006935">
    <property type="entry name" value="Helicase/UvrB_N"/>
</dbReference>
<protein>
    <submittedName>
        <fullName evidence="2">Type III restriction protein res subunit</fullName>
    </submittedName>
</protein>